<keyword evidence="1" id="KW-1133">Transmembrane helix</keyword>
<keyword evidence="1" id="KW-0812">Transmembrane</keyword>
<keyword evidence="1" id="KW-0472">Membrane</keyword>
<feature type="transmembrane region" description="Helical" evidence="1">
    <location>
        <begin position="21"/>
        <end position="40"/>
    </location>
</feature>
<reference evidence="2 3" key="1">
    <citation type="journal article" date="2016" name="Mol. Biol. Evol.">
        <title>Comparative Genomics of Early-Diverging Mushroom-Forming Fungi Provides Insights into the Origins of Lignocellulose Decay Capabilities.</title>
        <authorList>
            <person name="Nagy L.G."/>
            <person name="Riley R."/>
            <person name="Tritt A."/>
            <person name="Adam C."/>
            <person name="Daum C."/>
            <person name="Floudas D."/>
            <person name="Sun H."/>
            <person name="Yadav J.S."/>
            <person name="Pangilinan J."/>
            <person name="Larsson K.H."/>
            <person name="Matsuura K."/>
            <person name="Barry K."/>
            <person name="Labutti K."/>
            <person name="Kuo R."/>
            <person name="Ohm R.A."/>
            <person name="Bhattacharya S.S."/>
            <person name="Shirouzu T."/>
            <person name="Yoshinaga Y."/>
            <person name="Martin F.M."/>
            <person name="Grigoriev I.V."/>
            <person name="Hibbett D.S."/>
        </authorList>
    </citation>
    <scope>NUCLEOTIDE SEQUENCE [LARGE SCALE GENOMIC DNA]</scope>
    <source>
        <strain evidence="2 3">L-15889</strain>
    </source>
</reference>
<name>A0A165Q119_9APHY</name>
<dbReference type="Proteomes" id="UP000076727">
    <property type="component" value="Unassembled WGS sequence"/>
</dbReference>
<organism evidence="2 3">
    <name type="scientific">Daedalea quercina L-15889</name>
    <dbReference type="NCBI Taxonomy" id="1314783"/>
    <lineage>
        <taxon>Eukaryota</taxon>
        <taxon>Fungi</taxon>
        <taxon>Dikarya</taxon>
        <taxon>Basidiomycota</taxon>
        <taxon>Agaricomycotina</taxon>
        <taxon>Agaricomycetes</taxon>
        <taxon>Polyporales</taxon>
        <taxon>Fomitopsis</taxon>
    </lineage>
</organism>
<gene>
    <name evidence="2" type="ORF">DAEQUDRAFT_727300</name>
</gene>
<protein>
    <submittedName>
        <fullName evidence="2">Uncharacterized protein</fullName>
    </submittedName>
</protein>
<proteinExistence type="predicted"/>
<accession>A0A165Q119</accession>
<dbReference type="EMBL" id="KV429062">
    <property type="protein sequence ID" value="KZT68877.1"/>
    <property type="molecule type" value="Genomic_DNA"/>
</dbReference>
<keyword evidence="3" id="KW-1185">Reference proteome</keyword>
<feature type="transmembrane region" description="Helical" evidence="1">
    <location>
        <begin position="46"/>
        <end position="72"/>
    </location>
</feature>
<sequence length="78" mass="8538">MDLRTSLHSDFGLLRLPRISVSDMYYCILFVSLSGVVSVVSRRSSLVWLTVSGLGFVSPCIALYSSVLYLVLSTSSCL</sequence>
<evidence type="ECO:0000313" key="3">
    <source>
        <dbReference type="Proteomes" id="UP000076727"/>
    </source>
</evidence>
<evidence type="ECO:0000313" key="2">
    <source>
        <dbReference type="EMBL" id="KZT68877.1"/>
    </source>
</evidence>
<dbReference type="AlphaFoldDB" id="A0A165Q119"/>
<evidence type="ECO:0000256" key="1">
    <source>
        <dbReference type="SAM" id="Phobius"/>
    </source>
</evidence>